<evidence type="ECO:0000256" key="1">
    <source>
        <dbReference type="SAM" id="MobiDB-lite"/>
    </source>
</evidence>
<organism evidence="2">
    <name type="scientific">marine metagenome</name>
    <dbReference type="NCBI Taxonomy" id="408172"/>
    <lineage>
        <taxon>unclassified sequences</taxon>
        <taxon>metagenomes</taxon>
        <taxon>ecological metagenomes</taxon>
    </lineage>
</organism>
<dbReference type="AlphaFoldDB" id="A0A381W2E2"/>
<feature type="region of interest" description="Disordered" evidence="1">
    <location>
        <begin position="1"/>
        <end position="30"/>
    </location>
</feature>
<dbReference type="EMBL" id="UINC01010492">
    <property type="protein sequence ID" value="SVA46644.1"/>
    <property type="molecule type" value="Genomic_DNA"/>
</dbReference>
<evidence type="ECO:0000313" key="2">
    <source>
        <dbReference type="EMBL" id="SVA46644.1"/>
    </source>
</evidence>
<protein>
    <submittedName>
        <fullName evidence="2">Uncharacterized protein</fullName>
    </submittedName>
</protein>
<proteinExistence type="predicted"/>
<reference evidence="2" key="1">
    <citation type="submission" date="2018-05" db="EMBL/GenBank/DDBJ databases">
        <authorList>
            <person name="Lanie J.A."/>
            <person name="Ng W.-L."/>
            <person name="Kazmierczak K.M."/>
            <person name="Andrzejewski T.M."/>
            <person name="Davidsen T.M."/>
            <person name="Wayne K.J."/>
            <person name="Tettelin H."/>
            <person name="Glass J.I."/>
            <person name="Rusch D."/>
            <person name="Podicherti R."/>
            <person name="Tsui H.-C.T."/>
            <person name="Winkler M.E."/>
        </authorList>
    </citation>
    <scope>NUCLEOTIDE SEQUENCE</scope>
</reference>
<name>A0A381W2E2_9ZZZZ</name>
<sequence length="30" mass="3332">MTEVGQEKLPPPLPDRVRGERNASVTVIEL</sequence>
<gene>
    <name evidence="2" type="ORF">METZ01_LOCUS99498</name>
</gene>
<accession>A0A381W2E2</accession>